<proteinExistence type="predicted"/>
<evidence type="ECO:0000256" key="1">
    <source>
        <dbReference type="SAM" id="MobiDB-lite"/>
    </source>
</evidence>
<feature type="compositionally biased region" description="Basic residues" evidence="1">
    <location>
        <begin position="1"/>
        <end position="15"/>
    </location>
</feature>
<name>A0A6L6XQF9_9ACTN</name>
<dbReference type="InterPro" id="IPR036249">
    <property type="entry name" value="Thioredoxin-like_sf"/>
</dbReference>
<organism evidence="2 3">
    <name type="scientific">Nocardioides agri</name>
    <dbReference type="NCBI Taxonomy" id="2682843"/>
    <lineage>
        <taxon>Bacteria</taxon>
        <taxon>Bacillati</taxon>
        <taxon>Actinomycetota</taxon>
        <taxon>Actinomycetes</taxon>
        <taxon>Propionibacteriales</taxon>
        <taxon>Nocardioidaceae</taxon>
        <taxon>Nocardioides</taxon>
    </lineage>
</organism>
<evidence type="ECO:0000313" key="3">
    <source>
        <dbReference type="Proteomes" id="UP000473525"/>
    </source>
</evidence>
<dbReference type="AlphaFoldDB" id="A0A6L6XQF9"/>
<feature type="compositionally biased region" description="Pro residues" evidence="1">
    <location>
        <begin position="41"/>
        <end position="56"/>
    </location>
</feature>
<dbReference type="Proteomes" id="UP000473525">
    <property type="component" value="Unassembled WGS sequence"/>
</dbReference>
<comment type="caution">
    <text evidence="2">The sequence shown here is derived from an EMBL/GenBank/DDBJ whole genome shotgun (WGS) entry which is preliminary data.</text>
</comment>
<gene>
    <name evidence="2" type="ORF">GON03_10400</name>
</gene>
<dbReference type="EMBL" id="WSEK01000004">
    <property type="protein sequence ID" value="MVQ49591.1"/>
    <property type="molecule type" value="Genomic_DNA"/>
</dbReference>
<protein>
    <submittedName>
        <fullName evidence="2">Sucrase ferredoxin</fullName>
    </submittedName>
</protein>
<keyword evidence="3" id="KW-1185">Reference proteome</keyword>
<reference evidence="2 3" key="1">
    <citation type="submission" date="2019-12" db="EMBL/GenBank/DDBJ databases">
        <authorList>
            <person name="Huq M.A."/>
        </authorList>
    </citation>
    <scope>NUCLEOTIDE SEQUENCE [LARGE SCALE GENOMIC DNA]</scope>
    <source>
        <strain evidence="2 3">MAH-18</strain>
    </source>
</reference>
<dbReference type="CDD" id="cd03062">
    <property type="entry name" value="TRX_Fd_Sucrase"/>
    <property type="match status" value="1"/>
</dbReference>
<accession>A0A6L6XQF9</accession>
<feature type="compositionally biased region" description="Low complexity" evidence="1">
    <location>
        <begin position="26"/>
        <end position="40"/>
    </location>
</feature>
<dbReference type="InterPro" id="IPR009737">
    <property type="entry name" value="Aim32/Apd1-like"/>
</dbReference>
<dbReference type="Pfam" id="PF06999">
    <property type="entry name" value="Suc_Fer-like"/>
    <property type="match status" value="1"/>
</dbReference>
<evidence type="ECO:0000313" key="2">
    <source>
        <dbReference type="EMBL" id="MVQ49591.1"/>
    </source>
</evidence>
<dbReference type="SUPFAM" id="SSF52833">
    <property type="entry name" value="Thioredoxin-like"/>
    <property type="match status" value="1"/>
</dbReference>
<sequence length="364" mass="39432">MRAARPRRAARGAARRPHDDRPGLDPTGARRGAGARGAHPWRPPARPPEQPRPLPEAGPRRAAGDRVTFRCAAESVLRDEDVAGTATHVRTWLLLEHVGPWGSEALLDARLPEGLGGALTERARTHRAKVLLIRRFSSKPDGPGLRVFAAYADPVAPRLESGTLADPREVLDLDLAALREGGSSGLAAYDGSLFCVCTNGRHDACCAERGRPVAQALDRAHPEETWEVSHIGGDRFAANLVVLPHGLYYGRLDVPSSLAVAGAHLAGELDLDHLRGRSSWPMPVQAAEIHLRRELGATRVDDVVLRERVLDGDFTSASFSVAGGTYAVVVRTIRDQRTAARLTCKAVRDNPVPRHEVIKVVRRS</sequence>
<feature type="region of interest" description="Disordered" evidence="1">
    <location>
        <begin position="1"/>
        <end position="65"/>
    </location>
</feature>